<name>A0A9D9GVZ8_9BACT</name>
<evidence type="ECO:0000313" key="2">
    <source>
        <dbReference type="EMBL" id="MBO8429185.1"/>
    </source>
</evidence>
<dbReference type="Proteomes" id="UP000823635">
    <property type="component" value="Unassembled WGS sequence"/>
</dbReference>
<evidence type="ECO:0000259" key="1">
    <source>
        <dbReference type="Pfam" id="PF13568"/>
    </source>
</evidence>
<dbReference type="AlphaFoldDB" id="A0A9D9GVZ8"/>
<accession>A0A9D9GVZ8</accession>
<dbReference type="InterPro" id="IPR025665">
    <property type="entry name" value="Beta-barrel_OMP_2"/>
</dbReference>
<proteinExistence type="predicted"/>
<reference evidence="2" key="2">
    <citation type="journal article" date="2021" name="PeerJ">
        <title>Extensive microbial diversity within the chicken gut microbiome revealed by metagenomics and culture.</title>
        <authorList>
            <person name="Gilroy R."/>
            <person name="Ravi A."/>
            <person name="Getino M."/>
            <person name="Pursley I."/>
            <person name="Horton D.L."/>
            <person name="Alikhan N.F."/>
            <person name="Baker D."/>
            <person name="Gharbi K."/>
            <person name="Hall N."/>
            <person name="Watson M."/>
            <person name="Adriaenssens E.M."/>
            <person name="Foster-Nyarko E."/>
            <person name="Jarju S."/>
            <person name="Secka A."/>
            <person name="Antonio M."/>
            <person name="Oren A."/>
            <person name="Chaudhuri R.R."/>
            <person name="La Ragione R."/>
            <person name="Hildebrand F."/>
            <person name="Pallen M.J."/>
        </authorList>
    </citation>
    <scope>NUCLEOTIDE SEQUENCE</scope>
    <source>
        <strain evidence="2">15467</strain>
    </source>
</reference>
<dbReference type="EMBL" id="JADINB010000102">
    <property type="protein sequence ID" value="MBO8429185.1"/>
    <property type="molecule type" value="Genomic_DNA"/>
</dbReference>
<dbReference type="SUPFAM" id="SSF56925">
    <property type="entry name" value="OMPA-like"/>
    <property type="match status" value="1"/>
</dbReference>
<dbReference type="Pfam" id="PF13568">
    <property type="entry name" value="OMP_b-brl_2"/>
    <property type="match status" value="1"/>
</dbReference>
<organism evidence="2 3">
    <name type="scientific">Candidatus Egerieousia excrementavium</name>
    <dbReference type="NCBI Taxonomy" id="2840778"/>
    <lineage>
        <taxon>Bacteria</taxon>
        <taxon>Pseudomonadati</taxon>
        <taxon>Bacteroidota</taxon>
        <taxon>Bacteroidia</taxon>
        <taxon>Bacteroidales</taxon>
        <taxon>Candidatus Egerieousia</taxon>
    </lineage>
</organism>
<comment type="caution">
    <text evidence="2">The sequence shown here is derived from an EMBL/GenBank/DDBJ whole genome shotgun (WGS) entry which is preliminary data.</text>
</comment>
<protein>
    <submittedName>
        <fullName evidence="2">PorT family protein</fullName>
    </submittedName>
</protein>
<feature type="domain" description="Outer membrane protein beta-barrel" evidence="1">
    <location>
        <begin position="20"/>
        <end position="166"/>
    </location>
</feature>
<dbReference type="InterPro" id="IPR011250">
    <property type="entry name" value="OMP/PagP_B-barrel"/>
</dbReference>
<reference evidence="2" key="1">
    <citation type="submission" date="2020-10" db="EMBL/GenBank/DDBJ databases">
        <authorList>
            <person name="Gilroy R."/>
        </authorList>
    </citation>
    <scope>NUCLEOTIDE SEQUENCE</scope>
    <source>
        <strain evidence="2">15467</strain>
    </source>
</reference>
<evidence type="ECO:0000313" key="3">
    <source>
        <dbReference type="Proteomes" id="UP000823635"/>
    </source>
</evidence>
<gene>
    <name evidence="2" type="ORF">IAC68_04555</name>
</gene>
<sequence length="203" mass="22494">MKKIAVLLSVFLLSTAVYGQFGIKAGLNFNSMKDFNVNELQSSFEGKTGFHVGVLYKLNLPLGFALQPELMYTQKGGSIDLGGRESGDIKMNYLQLPVNLQWGVDLVLFRPFIMVSPYIGYAIAKGDGFKDVEWSNLNKFEYGVGLGAGLDIWKFQVSGRYCWDLGTMSDFKGDNFGEGAEDAFKALNNGKNRGFELSIAFLF</sequence>